<dbReference type="OrthoDB" id="4736977at2"/>
<gene>
    <name evidence="2" type="ORF">E7811_10535</name>
</gene>
<comment type="caution">
    <text evidence="2">The sequence shown here is derived from an EMBL/GenBank/DDBJ whole genome shotgun (WGS) entry which is preliminary data.</text>
</comment>
<evidence type="ECO:0000313" key="2">
    <source>
        <dbReference type="EMBL" id="THD83695.1"/>
    </source>
</evidence>
<dbReference type="EMBL" id="SSND01000002">
    <property type="protein sequence ID" value="THD83695.1"/>
    <property type="molecule type" value="Genomic_DNA"/>
</dbReference>
<name>A0A4S3MPL4_9RHOB</name>
<sequence>MERQTGMRKTLMAAVAVLAAAPALAQDIQFTIVNQSGVDITELYARAAGAGDWEENILAGATLPSGNDGTVTIAGAGACEFDLRMVFADGDQLEDRANLCENPSYTIN</sequence>
<reference evidence="2 3" key="1">
    <citation type="submission" date="2019-04" db="EMBL/GenBank/DDBJ databases">
        <title>Draft genome sequence of Gemmobacter aestuarii sp. nov.</title>
        <authorList>
            <person name="Hameed A."/>
            <person name="Lin S.-Y."/>
            <person name="Shahina M."/>
            <person name="Lai W.-A."/>
            <person name="Young C.-C."/>
        </authorList>
    </citation>
    <scope>NUCLEOTIDE SEQUENCE [LARGE SCALE GENOMIC DNA]</scope>
    <source>
        <strain evidence="2 3">CC-PW-75</strain>
    </source>
</reference>
<keyword evidence="1" id="KW-0732">Signal</keyword>
<dbReference type="Proteomes" id="UP000309450">
    <property type="component" value="Unassembled WGS sequence"/>
</dbReference>
<evidence type="ECO:0000256" key="1">
    <source>
        <dbReference type="SAM" id="SignalP"/>
    </source>
</evidence>
<organism evidence="2 3">
    <name type="scientific">Aliigemmobacter aestuarii</name>
    <dbReference type="NCBI Taxonomy" id="1445661"/>
    <lineage>
        <taxon>Bacteria</taxon>
        <taxon>Pseudomonadati</taxon>
        <taxon>Pseudomonadota</taxon>
        <taxon>Alphaproteobacteria</taxon>
        <taxon>Rhodobacterales</taxon>
        <taxon>Paracoccaceae</taxon>
        <taxon>Aliigemmobacter</taxon>
    </lineage>
</organism>
<evidence type="ECO:0000313" key="3">
    <source>
        <dbReference type="Proteomes" id="UP000309450"/>
    </source>
</evidence>
<feature type="chain" id="PRO_5020257092" evidence="1">
    <location>
        <begin position="26"/>
        <end position="108"/>
    </location>
</feature>
<keyword evidence="3" id="KW-1185">Reference proteome</keyword>
<accession>A0A4S3MPL4</accession>
<proteinExistence type="predicted"/>
<dbReference type="AlphaFoldDB" id="A0A4S3MPL4"/>
<protein>
    <submittedName>
        <fullName evidence="2">Uncharacterized protein</fullName>
    </submittedName>
</protein>
<feature type="signal peptide" evidence="1">
    <location>
        <begin position="1"/>
        <end position="25"/>
    </location>
</feature>